<evidence type="ECO:0000256" key="1">
    <source>
        <dbReference type="SAM" id="MobiDB-lite"/>
    </source>
</evidence>
<dbReference type="GO" id="GO:0004364">
    <property type="term" value="F:glutathione transferase activity"/>
    <property type="evidence" value="ECO:0007669"/>
    <property type="project" value="InterPro"/>
</dbReference>
<evidence type="ECO:0000259" key="2">
    <source>
        <dbReference type="PROSITE" id="PS50404"/>
    </source>
</evidence>
<dbReference type="Pfam" id="PF13410">
    <property type="entry name" value="GST_C_2"/>
    <property type="match status" value="1"/>
</dbReference>
<feature type="domain" description="GST N-terminal" evidence="2">
    <location>
        <begin position="93"/>
        <end position="176"/>
    </location>
</feature>
<dbReference type="CDD" id="cd00570">
    <property type="entry name" value="GST_N_family"/>
    <property type="match status" value="1"/>
</dbReference>
<dbReference type="PANTHER" id="PTHR45374:SF1">
    <property type="entry name" value="GLUTATHIONE S-TRANSFERASE TCHQD"/>
    <property type="match status" value="1"/>
</dbReference>
<evidence type="ECO:0000313" key="4">
    <source>
        <dbReference type="EMBL" id="CAD8294269.1"/>
    </source>
</evidence>
<protein>
    <recommendedName>
        <fullName evidence="5">GST N-terminal domain-containing protein</fullName>
    </recommendedName>
</protein>
<sequence length="415" mass="46097">MGMEADGDGDGFVPSWPDGSLIPHKNTLTPLPSNQIESSQTSCRCSNETLSWRLPLPTLPASYRTAAIQSIHPQSRRSKMEKATTPQNEATPVDVTLYDFPPSLCSQKVRLALAEKRVSYMNRFVDIEVRMQNYDPDYLRLNPRGVVPTLVVDGDRVVTDSARILRYVDKAFDGPSLSPSNEAERQAMDEWIDLQDGLDIRILTFGTMSGALGFFLRSVSLPNRKRKLLKLREQAVKENPDLVALCDNKLEDLQAWRSGSTNEEDIAKVRGEIESALNLVEARLAESPFLVGATYTLADLAWTVVLARLKYLGLESEFSGGPAGLRPHVADYYGRMRSRESFNDAGVCEQAPDGETRKEMMQKMWSGASETRVEARKSAEGSGDHKISEPGTEDLEENVEIQESPARADSKSIPQ</sequence>
<feature type="compositionally biased region" description="Basic and acidic residues" evidence="1">
    <location>
        <begin position="406"/>
        <end position="415"/>
    </location>
</feature>
<evidence type="ECO:0008006" key="5">
    <source>
        <dbReference type="Google" id="ProtNLM"/>
    </source>
</evidence>
<dbReference type="SUPFAM" id="SSF47616">
    <property type="entry name" value="GST C-terminal domain-like"/>
    <property type="match status" value="1"/>
</dbReference>
<dbReference type="AlphaFoldDB" id="A0A7R9VFQ6"/>
<dbReference type="Gene3D" id="3.40.30.10">
    <property type="entry name" value="Glutaredoxin"/>
    <property type="match status" value="1"/>
</dbReference>
<dbReference type="SFLD" id="SFLDS00019">
    <property type="entry name" value="Glutathione_Transferase_(cytos"/>
    <property type="match status" value="1"/>
</dbReference>
<accession>A0A7R9VFQ6</accession>
<dbReference type="PANTHER" id="PTHR45374">
    <property type="entry name" value="GLUTATHIONE S-TRANSFERASE TCHQD"/>
    <property type="match status" value="1"/>
</dbReference>
<proteinExistence type="predicted"/>
<dbReference type="Gene3D" id="1.20.1050.10">
    <property type="match status" value="1"/>
</dbReference>
<dbReference type="PROSITE" id="PS50404">
    <property type="entry name" value="GST_NTER"/>
    <property type="match status" value="1"/>
</dbReference>
<dbReference type="InterPro" id="IPR036282">
    <property type="entry name" value="Glutathione-S-Trfase_C_sf"/>
</dbReference>
<dbReference type="Pfam" id="PF13409">
    <property type="entry name" value="GST_N_2"/>
    <property type="match status" value="1"/>
</dbReference>
<dbReference type="SFLD" id="SFLDG00358">
    <property type="entry name" value="Main_(cytGST)"/>
    <property type="match status" value="1"/>
</dbReference>
<dbReference type="InterPro" id="IPR044617">
    <property type="entry name" value="TCHQD"/>
</dbReference>
<dbReference type="InterPro" id="IPR036249">
    <property type="entry name" value="Thioredoxin-like_sf"/>
</dbReference>
<dbReference type="InterPro" id="IPR004045">
    <property type="entry name" value="Glutathione_S-Trfase_N"/>
</dbReference>
<reference evidence="4" key="1">
    <citation type="submission" date="2021-01" db="EMBL/GenBank/DDBJ databases">
        <authorList>
            <person name="Corre E."/>
            <person name="Pelletier E."/>
            <person name="Niang G."/>
            <person name="Scheremetjew M."/>
            <person name="Finn R."/>
            <person name="Kale V."/>
            <person name="Holt S."/>
            <person name="Cochrane G."/>
            <person name="Meng A."/>
            <person name="Brown T."/>
            <person name="Cohen L."/>
        </authorList>
    </citation>
    <scope>NUCLEOTIDE SEQUENCE</scope>
    <source>
        <strain evidence="4">CCMP147</strain>
    </source>
</reference>
<dbReference type="InterPro" id="IPR010987">
    <property type="entry name" value="Glutathione-S-Trfase_C-like"/>
</dbReference>
<dbReference type="PROSITE" id="PS50405">
    <property type="entry name" value="GST_CTER"/>
    <property type="match status" value="1"/>
</dbReference>
<evidence type="ECO:0000259" key="3">
    <source>
        <dbReference type="PROSITE" id="PS50405"/>
    </source>
</evidence>
<dbReference type="EMBL" id="HBED01003910">
    <property type="protein sequence ID" value="CAD8294269.1"/>
    <property type="molecule type" value="Transcribed_RNA"/>
</dbReference>
<feature type="compositionally biased region" description="Basic and acidic residues" evidence="1">
    <location>
        <begin position="371"/>
        <end position="388"/>
    </location>
</feature>
<gene>
    <name evidence="4" type="ORF">TDUB1175_LOCUS1870</name>
</gene>
<feature type="region of interest" description="Disordered" evidence="1">
    <location>
        <begin position="364"/>
        <end position="415"/>
    </location>
</feature>
<name>A0A7R9VFQ6_9STRA</name>
<organism evidence="4">
    <name type="scientific">Pseudictyota dubia</name>
    <dbReference type="NCBI Taxonomy" id="2749911"/>
    <lineage>
        <taxon>Eukaryota</taxon>
        <taxon>Sar</taxon>
        <taxon>Stramenopiles</taxon>
        <taxon>Ochrophyta</taxon>
        <taxon>Bacillariophyta</taxon>
        <taxon>Mediophyceae</taxon>
        <taxon>Biddulphiophycidae</taxon>
        <taxon>Eupodiscales</taxon>
        <taxon>Odontellaceae</taxon>
        <taxon>Pseudictyota</taxon>
    </lineage>
</organism>
<feature type="region of interest" description="Disordered" evidence="1">
    <location>
        <begin position="1"/>
        <end position="40"/>
    </location>
</feature>
<feature type="compositionally biased region" description="Acidic residues" evidence="1">
    <location>
        <begin position="391"/>
        <end position="400"/>
    </location>
</feature>
<feature type="compositionally biased region" description="Polar residues" evidence="1">
    <location>
        <begin position="26"/>
        <end position="40"/>
    </location>
</feature>
<feature type="domain" description="GST C-terminal" evidence="3">
    <location>
        <begin position="181"/>
        <end position="364"/>
    </location>
</feature>
<dbReference type="InterPro" id="IPR040079">
    <property type="entry name" value="Glutathione_S-Trfase"/>
</dbReference>
<dbReference type="SUPFAM" id="SSF52833">
    <property type="entry name" value="Thioredoxin-like"/>
    <property type="match status" value="1"/>
</dbReference>